<comment type="caution">
    <text evidence="3">The sequence shown here is derived from an EMBL/GenBank/DDBJ whole genome shotgun (WGS) entry which is preliminary data.</text>
</comment>
<keyword evidence="1" id="KW-0812">Transmembrane</keyword>
<reference evidence="3 4" key="1">
    <citation type="submission" date="2020-08" db="EMBL/GenBank/DDBJ databases">
        <authorList>
            <person name="Xu S."/>
            <person name="Li A."/>
        </authorList>
    </citation>
    <scope>NUCLEOTIDE SEQUENCE [LARGE SCALE GENOMIC DNA]</scope>
    <source>
        <strain evidence="3 4">119BY6-57</strain>
    </source>
</reference>
<name>A0A7W3Y6S7_9GAMM</name>
<dbReference type="InterPro" id="IPR039447">
    <property type="entry name" value="UreH-like_TM_dom"/>
</dbReference>
<dbReference type="PANTHER" id="PTHR42208">
    <property type="entry name" value="HEAVY METAL TRANSPORTER-RELATED"/>
    <property type="match status" value="1"/>
</dbReference>
<dbReference type="PANTHER" id="PTHR42208:SF1">
    <property type="entry name" value="HEAVY METAL TRANSPORTER"/>
    <property type="match status" value="1"/>
</dbReference>
<dbReference type="Pfam" id="PF13386">
    <property type="entry name" value="DsbD_2"/>
    <property type="match status" value="1"/>
</dbReference>
<dbReference type="RefSeq" id="WP_182687832.1">
    <property type="nucleotide sequence ID" value="NZ_JACHTF010000012.1"/>
</dbReference>
<sequence>MPIDWLTLGAALLSGLLGGLHCAAMCGGIATGFPALQGVSPAAVPARARWAPALDANLGRVAGYVVAGAIAGGVGQGILRVAQVESLATGLRMLVGAVLVLVALRLLDRGGRLAFLARLGQGFWQRIRPLQARLLPANTRPRRLALGMLWGWLPCGLSTTLLLAAWLQADALNGALTMAAFGLGTLPVMLPLTWSGAHVGRHLKDPRWRVPAALLVLAAGLLTLSAPWLMRVPALHGLLAALGCGSLPAP</sequence>
<proteinExistence type="predicted"/>
<dbReference type="AlphaFoldDB" id="A0A7W3Y6S7"/>
<evidence type="ECO:0000256" key="1">
    <source>
        <dbReference type="SAM" id="Phobius"/>
    </source>
</evidence>
<dbReference type="Proteomes" id="UP000523196">
    <property type="component" value="Unassembled WGS sequence"/>
</dbReference>
<gene>
    <name evidence="3" type="ORF">H4F98_11620</name>
</gene>
<organism evidence="3 4">
    <name type="scientific">Marilutibacter spongiae</name>
    <dbReference type="NCBI Taxonomy" id="2025720"/>
    <lineage>
        <taxon>Bacteria</taxon>
        <taxon>Pseudomonadati</taxon>
        <taxon>Pseudomonadota</taxon>
        <taxon>Gammaproteobacteria</taxon>
        <taxon>Lysobacterales</taxon>
        <taxon>Lysobacteraceae</taxon>
        <taxon>Marilutibacter</taxon>
    </lineage>
</organism>
<evidence type="ECO:0000313" key="3">
    <source>
        <dbReference type="EMBL" id="MBB1061216.1"/>
    </source>
</evidence>
<evidence type="ECO:0000313" key="4">
    <source>
        <dbReference type="Proteomes" id="UP000523196"/>
    </source>
</evidence>
<evidence type="ECO:0000259" key="2">
    <source>
        <dbReference type="Pfam" id="PF13386"/>
    </source>
</evidence>
<feature type="transmembrane region" description="Helical" evidence="1">
    <location>
        <begin position="149"/>
        <end position="169"/>
    </location>
</feature>
<dbReference type="EMBL" id="JACHTF010000012">
    <property type="protein sequence ID" value="MBB1061216.1"/>
    <property type="molecule type" value="Genomic_DNA"/>
</dbReference>
<keyword evidence="4" id="KW-1185">Reference proteome</keyword>
<feature type="domain" description="Urease accessory protein UreH-like transmembrane" evidence="2">
    <location>
        <begin position="10"/>
        <end position="221"/>
    </location>
</feature>
<feature type="transmembrane region" description="Helical" evidence="1">
    <location>
        <begin position="208"/>
        <end position="230"/>
    </location>
</feature>
<keyword evidence="1" id="KW-0472">Membrane</keyword>
<keyword evidence="1" id="KW-1133">Transmembrane helix</keyword>
<feature type="transmembrane region" description="Helical" evidence="1">
    <location>
        <begin position="89"/>
        <end position="107"/>
    </location>
</feature>
<feature type="transmembrane region" description="Helical" evidence="1">
    <location>
        <begin position="175"/>
        <end position="196"/>
    </location>
</feature>
<accession>A0A7W3Y6S7</accession>
<protein>
    <submittedName>
        <fullName evidence="3">Sulfite exporter TauE/SafE family protein</fullName>
    </submittedName>
</protein>